<dbReference type="Pfam" id="PF18911">
    <property type="entry name" value="PKD_4"/>
    <property type="match status" value="1"/>
</dbReference>
<gene>
    <name evidence="3" type="ORF">EYD45_12865</name>
</gene>
<keyword evidence="1" id="KW-0812">Transmembrane</keyword>
<evidence type="ECO:0000313" key="3">
    <source>
        <dbReference type="EMBL" id="TBN01296.1"/>
    </source>
</evidence>
<dbReference type="PROSITE" id="PS50093">
    <property type="entry name" value="PKD"/>
    <property type="match status" value="1"/>
</dbReference>
<keyword evidence="1" id="KW-1133">Transmembrane helix</keyword>
<dbReference type="InterPro" id="IPR026341">
    <property type="entry name" value="T9SS_type_B"/>
</dbReference>
<dbReference type="NCBIfam" id="TIGR04131">
    <property type="entry name" value="Bac_Flav_CTERM"/>
    <property type="match status" value="1"/>
</dbReference>
<dbReference type="Gene3D" id="2.60.40.10">
    <property type="entry name" value="Immunoglobulins"/>
    <property type="match status" value="1"/>
</dbReference>
<dbReference type="SUPFAM" id="SSF82171">
    <property type="entry name" value="DPP6 N-terminal domain-like"/>
    <property type="match status" value="1"/>
</dbReference>
<dbReference type="CDD" id="cd00146">
    <property type="entry name" value="PKD"/>
    <property type="match status" value="1"/>
</dbReference>
<reference evidence="3 4" key="1">
    <citation type="submission" date="2019-02" db="EMBL/GenBank/DDBJ databases">
        <title>Hyunsoonleella sp., isolated from marine sediment.</title>
        <authorList>
            <person name="Liu B.-T."/>
        </authorList>
    </citation>
    <scope>NUCLEOTIDE SEQUENCE [LARGE SCALE GENOMIC DNA]</scope>
    <source>
        <strain evidence="3 4">T58</strain>
    </source>
</reference>
<dbReference type="InterPro" id="IPR035986">
    <property type="entry name" value="PKD_dom_sf"/>
</dbReference>
<protein>
    <submittedName>
        <fullName evidence="3">T9SS type B sorting domain-containing protein</fullName>
    </submittedName>
</protein>
<evidence type="ECO:0000259" key="2">
    <source>
        <dbReference type="PROSITE" id="PS50093"/>
    </source>
</evidence>
<evidence type="ECO:0000256" key="1">
    <source>
        <dbReference type="SAM" id="Phobius"/>
    </source>
</evidence>
<dbReference type="InterPro" id="IPR013783">
    <property type="entry name" value="Ig-like_fold"/>
</dbReference>
<dbReference type="SMART" id="SM00089">
    <property type="entry name" value="PKD"/>
    <property type="match status" value="1"/>
</dbReference>
<dbReference type="AlphaFoldDB" id="A0A4Q9FGK0"/>
<comment type="caution">
    <text evidence="3">The sequence shown here is derived from an EMBL/GenBank/DDBJ whole genome shotgun (WGS) entry which is preliminary data.</text>
</comment>
<organism evidence="3 4">
    <name type="scientific">Hyunsoonleella flava</name>
    <dbReference type="NCBI Taxonomy" id="2527939"/>
    <lineage>
        <taxon>Bacteria</taxon>
        <taxon>Pseudomonadati</taxon>
        <taxon>Bacteroidota</taxon>
        <taxon>Flavobacteriia</taxon>
        <taxon>Flavobacteriales</taxon>
        <taxon>Flavobacteriaceae</taxon>
    </lineage>
</organism>
<keyword evidence="1" id="KW-0472">Membrane</keyword>
<dbReference type="InterPro" id="IPR000601">
    <property type="entry name" value="PKD_dom"/>
</dbReference>
<evidence type="ECO:0000313" key="4">
    <source>
        <dbReference type="Proteomes" id="UP000291142"/>
    </source>
</evidence>
<dbReference type="OrthoDB" id="9765926at2"/>
<name>A0A4Q9FGK0_9FLAO</name>
<dbReference type="SUPFAM" id="SSF49299">
    <property type="entry name" value="PKD domain"/>
    <property type="match status" value="1"/>
</dbReference>
<accession>A0A4Q9FGK0</accession>
<feature type="domain" description="PKD" evidence="2">
    <location>
        <begin position="457"/>
        <end position="487"/>
    </location>
</feature>
<dbReference type="Proteomes" id="UP000291142">
    <property type="component" value="Unassembled WGS sequence"/>
</dbReference>
<proteinExistence type="predicted"/>
<dbReference type="EMBL" id="SIRT01000012">
    <property type="protein sequence ID" value="TBN01296.1"/>
    <property type="molecule type" value="Genomic_DNA"/>
</dbReference>
<dbReference type="Pfam" id="PF13585">
    <property type="entry name" value="CHU_C"/>
    <property type="match status" value="1"/>
</dbReference>
<keyword evidence="4" id="KW-1185">Reference proteome</keyword>
<dbReference type="InterPro" id="IPR022409">
    <property type="entry name" value="PKD/Chitinase_dom"/>
</dbReference>
<feature type="transmembrane region" description="Helical" evidence="1">
    <location>
        <begin position="21"/>
        <end position="39"/>
    </location>
</feature>
<sequence>MKNPLTHIYICKFLFLKRKVFLQYFSIILFLFFLIFWIPCIKGQNESNNWYFGEKSGLLFHLQNDPQVLIDGETIASNACATISDKNGNLLFYTNGTNVWNRNHAIMINGVLSGTLGVGGSIITGPPILLNTIIIPITNKAGLYYIFTITSTNGLRYSLVDMNRDGGLGEVTLKNETVLNRLGLGKISAVHHADGKSIWLMTTKKNENDDFTSFYAYKIDENGNIDSPVITNGLSYNGLQIGQMKFSPDGQKIACANYRPQSLSDHLMVFDFDSKFGLVSNKRNLLTSFTFFEVVSAYGVEFSNDSKYLYATLTRQGMVNGSNGSFEELEEKKNLLYQYDFSILNPQEYSVSLHEEVSELTAGGLQLAKNGKIYRALPVSENAGTSSLGQLNNPNVLGVRANYVHNSIDLISGESRLGLPTFIQSYFRTRIIVESGCLGQPISMEVDTYGEITEAVWDFGDGNISNLTNPQHIYSAPGNYKVQATVTVNNCPITVAKDIKIYGLPNLIENQELVQCDVDTDGISLFNLYTIREKITDPLFDEELVFFENRVDAELNVQPILNPENYTNTVMNQEVFVRVTNKNGCFEVTSFFISAVFVDLGNITEVYACDSSDLDPDDGFGVFALGFKKDDIITEVNLAQSTSLKYYPTLDDAFTELNEIRKRFFTSESTTIWVRAQETNLSCSGISSIRLIVNSSPKIDIEDEYLICKNQPIVLSGDVSNNRYEWINTTTGNLMSTERTLSLSEPGLYQHIAYKFENGLECSNTEDFTISKAEQPSFTSIEVKKLFKNNHLIEIEIEGSSSYEFSIDDTTYFKGESTYSFDNVPAGKHTVYVRDINQCEPTVQEDVYILGYPSFFTPNNDGINDLWRVLGLPESELETIKIKIFDRFGKLITRLNKQNNYSWDGTYNGNFAPQNDYWYEAIFEDGTVDRGHFTLKR</sequence>